<evidence type="ECO:0000313" key="1">
    <source>
        <dbReference type="EMBL" id="EOA05825.1"/>
    </source>
</evidence>
<name>A0AAI9N4U1_9BURK</name>
<accession>A0AAI9N4U1</accession>
<organism evidence="1 2">
    <name type="scientific">Herbaspirillum frisingense GSF30</name>
    <dbReference type="NCBI Taxonomy" id="864073"/>
    <lineage>
        <taxon>Bacteria</taxon>
        <taxon>Pseudomonadati</taxon>
        <taxon>Pseudomonadota</taxon>
        <taxon>Betaproteobacteria</taxon>
        <taxon>Burkholderiales</taxon>
        <taxon>Oxalobacteraceae</taxon>
        <taxon>Herbaspirillum</taxon>
    </lineage>
</organism>
<dbReference type="SUPFAM" id="SSF52402">
    <property type="entry name" value="Adenine nucleotide alpha hydrolases-like"/>
    <property type="match status" value="2"/>
</dbReference>
<dbReference type="Proteomes" id="UP000006772">
    <property type="component" value="Unassembled WGS sequence"/>
</dbReference>
<sequence>MSAPTIVVHVDLADTLECRAEVAAKLAREWNCRITAVCATGLVHLGPTLSPGQATDTYRAAVAAMQHFGDLMVRHGIVAVCRHLSNTNAATALARAAQGASLVIMSHRVNGATPPGHLDLCEFVVLNTSCPILIVGTQAQFGSNVIIAYDGSNAAFHALTQARPFLEPAQRVTLATFGPSRTASPAALDNAIDYLKSVGIAPTVCCDNGVDDVGRRLAALARNRHADMVVMGGSAHPRWRNVLRGGTTGFMLEHTDIALLMSH</sequence>
<dbReference type="CDD" id="cd00293">
    <property type="entry name" value="USP-like"/>
    <property type="match status" value="1"/>
</dbReference>
<dbReference type="RefSeq" id="WP_006462191.1">
    <property type="nucleotide sequence ID" value="NZ_AEEC02000005.1"/>
</dbReference>
<dbReference type="EMBL" id="AEEC02000005">
    <property type="protein sequence ID" value="EOA05825.1"/>
    <property type="molecule type" value="Genomic_DNA"/>
</dbReference>
<dbReference type="AlphaFoldDB" id="A0AAI9N4U1"/>
<protein>
    <submittedName>
        <fullName evidence="1">Universal stress protein</fullName>
    </submittedName>
</protein>
<reference evidence="1 2" key="1">
    <citation type="journal article" date="2013" name="Front. Microbiol.">
        <title>The genome of the endophytic bacterium H. frisingense GSF30(T) identifies diverse strategies in the Herbaspirillum genus to interact with plants.</title>
        <authorList>
            <person name="Straub D."/>
            <person name="Rothballer M."/>
            <person name="Hartmann A."/>
            <person name="Ludewig U."/>
        </authorList>
    </citation>
    <scope>NUCLEOTIDE SEQUENCE [LARGE SCALE GENOMIC DNA]</scope>
    <source>
        <strain evidence="1 2">GSF30</strain>
    </source>
</reference>
<evidence type="ECO:0000313" key="2">
    <source>
        <dbReference type="Proteomes" id="UP000006772"/>
    </source>
</evidence>
<comment type="caution">
    <text evidence="1">The sequence shown here is derived from an EMBL/GenBank/DDBJ whole genome shotgun (WGS) entry which is preliminary data.</text>
</comment>
<gene>
    <name evidence="1" type="ORF">HFRIS_005183</name>
</gene>
<dbReference type="Gene3D" id="3.40.50.12370">
    <property type="match status" value="1"/>
</dbReference>
<proteinExistence type="predicted"/>